<dbReference type="Gene3D" id="3.40.50.720">
    <property type="entry name" value="NAD(P)-binding Rossmann-like Domain"/>
    <property type="match status" value="1"/>
</dbReference>
<keyword evidence="2" id="KW-0548">Nucleotidyltransferase</keyword>
<reference evidence="2 3" key="1">
    <citation type="submission" date="2020-08" db="EMBL/GenBank/DDBJ databases">
        <title>Sequencing the genomes of 1000 actinobacteria strains.</title>
        <authorList>
            <person name="Klenk H.-P."/>
        </authorList>
    </citation>
    <scope>NUCLEOTIDE SEQUENCE [LARGE SCALE GENOMIC DNA]</scope>
    <source>
        <strain evidence="2 3">DSM 44230</strain>
    </source>
</reference>
<feature type="domain" description="THIF-type NAD/FAD binding fold" evidence="1">
    <location>
        <begin position="168"/>
        <end position="325"/>
    </location>
</feature>
<sequence>MSDLLVLVSGEAARRMKEGGQWGQITFRVSDPDNVGAVIAVSDGSNPVMPTPLHSTNHFLNAGHARGQHRWYRAAPELHLLWWHARNTGREVALEVFKEKVAGRWLSPSAGRNYVALTVATEAPAEYPDISIPEMVAWYVTPDAACPVAIDVVSAEHGFPQLAGHWPTTHLAESSIMLVGAGSIGGAAAHALASYGVGRLVLIDPDRLLSHNVVRHVSSAKHVGRLKVDAVKQELAEAWPATRVDTLPVDAIAAAHLIRPRLRHVDVVLCTADGVAARRVISHLARRARTDAVLACALQDGAIGEIIRLRPWSDHGCLTCHREALTARGAMDPEPALDLGYGTGTTHRPMTAVGGDLHLVAQVAAKTAVATVLERRGHPDQKLPGEHAILGLRPALGWAPPFDLNRSGDIRWLPHSPPHPGCPTCEEP</sequence>
<accession>A0A7W7CAI7</accession>
<organism evidence="2 3">
    <name type="scientific">Crossiella cryophila</name>
    <dbReference type="NCBI Taxonomy" id="43355"/>
    <lineage>
        <taxon>Bacteria</taxon>
        <taxon>Bacillati</taxon>
        <taxon>Actinomycetota</taxon>
        <taxon>Actinomycetes</taxon>
        <taxon>Pseudonocardiales</taxon>
        <taxon>Pseudonocardiaceae</taxon>
        <taxon>Crossiella</taxon>
    </lineage>
</organism>
<comment type="caution">
    <text evidence="2">The sequence shown here is derived from an EMBL/GenBank/DDBJ whole genome shotgun (WGS) entry which is preliminary data.</text>
</comment>
<keyword evidence="3" id="KW-1185">Reference proteome</keyword>
<dbReference type="RefSeq" id="WP_221489946.1">
    <property type="nucleotide sequence ID" value="NZ_BAAAUI010000035.1"/>
</dbReference>
<keyword evidence="2" id="KW-0808">Transferase</keyword>
<dbReference type="InterPro" id="IPR045886">
    <property type="entry name" value="ThiF/MoeB/HesA"/>
</dbReference>
<dbReference type="PANTHER" id="PTHR43267">
    <property type="entry name" value="TRNA THREONYLCARBAMOYLADENOSINE DEHYDRATASE"/>
    <property type="match status" value="1"/>
</dbReference>
<dbReference type="GO" id="GO:0061504">
    <property type="term" value="P:cyclic threonylcarbamoyladenosine biosynthetic process"/>
    <property type="evidence" value="ECO:0007669"/>
    <property type="project" value="TreeGrafter"/>
</dbReference>
<dbReference type="GO" id="GO:0016779">
    <property type="term" value="F:nucleotidyltransferase activity"/>
    <property type="evidence" value="ECO:0007669"/>
    <property type="project" value="UniProtKB-KW"/>
</dbReference>
<dbReference type="InterPro" id="IPR000594">
    <property type="entry name" value="ThiF_NAD_FAD-bd"/>
</dbReference>
<dbReference type="SUPFAM" id="SSF69572">
    <property type="entry name" value="Activating enzymes of the ubiquitin-like proteins"/>
    <property type="match status" value="1"/>
</dbReference>
<evidence type="ECO:0000259" key="1">
    <source>
        <dbReference type="Pfam" id="PF00899"/>
    </source>
</evidence>
<proteinExistence type="predicted"/>
<evidence type="ECO:0000313" key="3">
    <source>
        <dbReference type="Proteomes" id="UP000533598"/>
    </source>
</evidence>
<dbReference type="Pfam" id="PF00899">
    <property type="entry name" value="ThiF"/>
    <property type="match status" value="1"/>
</dbReference>
<evidence type="ECO:0000313" key="2">
    <source>
        <dbReference type="EMBL" id="MBB4677432.1"/>
    </source>
</evidence>
<name>A0A7W7CAI7_9PSEU</name>
<dbReference type="EMBL" id="JACHMH010000001">
    <property type="protein sequence ID" value="MBB4677432.1"/>
    <property type="molecule type" value="Genomic_DNA"/>
</dbReference>
<dbReference type="PANTHER" id="PTHR43267:SF1">
    <property type="entry name" value="TRNA THREONYLCARBAMOYLADENOSINE DEHYDRATASE"/>
    <property type="match status" value="1"/>
</dbReference>
<dbReference type="Proteomes" id="UP000533598">
    <property type="component" value="Unassembled WGS sequence"/>
</dbReference>
<gene>
    <name evidence="2" type="ORF">HNR67_003550</name>
</gene>
<dbReference type="InterPro" id="IPR035985">
    <property type="entry name" value="Ubiquitin-activating_enz"/>
</dbReference>
<protein>
    <submittedName>
        <fullName evidence="2">Molybdopterin/thiamine biosynthesis adenylyltransferase</fullName>
    </submittedName>
</protein>
<dbReference type="GO" id="GO:0008641">
    <property type="term" value="F:ubiquitin-like modifier activating enzyme activity"/>
    <property type="evidence" value="ECO:0007669"/>
    <property type="project" value="InterPro"/>
</dbReference>
<dbReference type="AlphaFoldDB" id="A0A7W7CAI7"/>
<dbReference type="GO" id="GO:0061503">
    <property type="term" value="F:tRNA threonylcarbamoyladenosine dehydratase"/>
    <property type="evidence" value="ECO:0007669"/>
    <property type="project" value="TreeGrafter"/>
</dbReference>